<evidence type="ECO:0000256" key="6">
    <source>
        <dbReference type="SAM" id="Phobius"/>
    </source>
</evidence>
<keyword evidence="5 6" id="KW-0472">Membrane</keyword>
<dbReference type="Proteomes" id="UP000184517">
    <property type="component" value="Unassembled WGS sequence"/>
</dbReference>
<feature type="transmembrane region" description="Helical" evidence="6">
    <location>
        <begin position="330"/>
        <end position="350"/>
    </location>
</feature>
<sequence length="512" mass="55638">MKYLFLIELIIHKFAKNADIKNKMWGTIVPDINEDKSYSSQIKDKRAWYLRMPDPMVLIFYILLVASALSWIVPKGAYDLEKVDGRQRVVAGSFHYLAEDTSSNTLASVVNNVFDIFVAIPQGLIQSAQYLFIVFIAGGLFNILYRTNALENFVGTSVKRIGLKRGNLLIWLSTYLYGVFGIAVGFENNIALVPVALLVSSALGYKNLVGACIAIGGIGIGFALSPINPYTVGVSQSIAGLPIFSGALLRCILTFLSLSLLAWYITKFVAPKAKAEESTSDQLSKQLSDYRMNSRDVCVMLVFLAGIVVIAGCSYLAGTGVLGRSWYIKEITAVFIVMSIVIAAICRIGANQYVKHMIDGASKVTAGALVIGLAASIKVVLEDGQIIYTIVHTLNLLIDFMPDALIAVTISVIQGIINLFIPSGSGQALVTMPILIPLADLVGISRQVMILAFQVGDGITNLIIPTSGGTLAMLALARVGFSEWVKTIFPVIIMVYVLSWIFLVFAQYTNWS</sequence>
<protein>
    <submittedName>
        <fullName evidence="7">Uncharacterized membrane protein YfcC, ion transporter superfamily</fullName>
    </submittedName>
</protein>
<comment type="subcellular location">
    <subcellularLocation>
        <location evidence="1">Cell membrane</location>
        <topology evidence="1">Multi-pass membrane protein</topology>
    </subcellularLocation>
</comment>
<evidence type="ECO:0000256" key="2">
    <source>
        <dbReference type="ARBA" id="ARBA00022475"/>
    </source>
</evidence>
<dbReference type="Pfam" id="PF03606">
    <property type="entry name" value="DcuC"/>
    <property type="match status" value="1"/>
</dbReference>
<dbReference type="InterPro" id="IPR051679">
    <property type="entry name" value="DASS-Related_Transporters"/>
</dbReference>
<feature type="transmembrane region" description="Helical" evidence="6">
    <location>
        <begin position="297"/>
        <end position="318"/>
    </location>
</feature>
<accession>A0A1M5BV27</accession>
<reference evidence="8" key="1">
    <citation type="submission" date="2016-11" db="EMBL/GenBank/DDBJ databases">
        <authorList>
            <person name="Varghese N."/>
            <person name="Submissions S."/>
        </authorList>
    </citation>
    <scope>NUCLEOTIDE SEQUENCE [LARGE SCALE GENOMIC DNA]</scope>
    <source>
        <strain evidence="8">DSM 16579</strain>
    </source>
</reference>
<feature type="transmembrane region" description="Helical" evidence="6">
    <location>
        <begin position="130"/>
        <end position="148"/>
    </location>
</feature>
<keyword evidence="4 6" id="KW-1133">Transmembrane helix</keyword>
<dbReference type="EMBL" id="FQVF01000008">
    <property type="protein sequence ID" value="SHF46260.1"/>
    <property type="molecule type" value="Genomic_DNA"/>
</dbReference>
<feature type="transmembrane region" description="Helical" evidence="6">
    <location>
        <begin position="207"/>
        <end position="227"/>
    </location>
</feature>
<evidence type="ECO:0000256" key="4">
    <source>
        <dbReference type="ARBA" id="ARBA00022989"/>
    </source>
</evidence>
<feature type="transmembrane region" description="Helical" evidence="6">
    <location>
        <begin position="488"/>
        <end position="508"/>
    </location>
</feature>
<name>A0A1M5BV27_9GAMM</name>
<evidence type="ECO:0000256" key="5">
    <source>
        <dbReference type="ARBA" id="ARBA00023136"/>
    </source>
</evidence>
<feature type="transmembrane region" description="Helical" evidence="6">
    <location>
        <begin position="58"/>
        <end position="78"/>
    </location>
</feature>
<proteinExistence type="predicted"/>
<feature type="transmembrane region" description="Helical" evidence="6">
    <location>
        <begin position="362"/>
        <end position="381"/>
    </location>
</feature>
<feature type="transmembrane region" description="Helical" evidence="6">
    <location>
        <begin position="401"/>
        <end position="421"/>
    </location>
</feature>
<feature type="transmembrane region" description="Helical" evidence="6">
    <location>
        <begin position="428"/>
        <end position="453"/>
    </location>
</feature>
<organism evidence="7 8">
    <name type="scientific">Marinomonas polaris DSM 16579</name>
    <dbReference type="NCBI Taxonomy" id="1122206"/>
    <lineage>
        <taxon>Bacteria</taxon>
        <taxon>Pseudomonadati</taxon>
        <taxon>Pseudomonadota</taxon>
        <taxon>Gammaproteobacteria</taxon>
        <taxon>Oceanospirillales</taxon>
        <taxon>Oceanospirillaceae</taxon>
        <taxon>Marinomonas</taxon>
    </lineage>
</organism>
<evidence type="ECO:0000256" key="3">
    <source>
        <dbReference type="ARBA" id="ARBA00022692"/>
    </source>
</evidence>
<feature type="transmembrane region" description="Helical" evidence="6">
    <location>
        <begin position="168"/>
        <end position="186"/>
    </location>
</feature>
<dbReference type="GO" id="GO:0005886">
    <property type="term" value="C:plasma membrane"/>
    <property type="evidence" value="ECO:0007669"/>
    <property type="project" value="UniProtKB-SubCell"/>
</dbReference>
<feature type="transmembrane region" description="Helical" evidence="6">
    <location>
        <begin position="247"/>
        <end position="265"/>
    </location>
</feature>
<dbReference type="AlphaFoldDB" id="A0A1M5BV27"/>
<evidence type="ECO:0000313" key="8">
    <source>
        <dbReference type="Proteomes" id="UP000184517"/>
    </source>
</evidence>
<keyword evidence="8" id="KW-1185">Reference proteome</keyword>
<keyword evidence="2" id="KW-1003">Cell membrane</keyword>
<gene>
    <name evidence="7" type="ORF">SAMN02745753_01989</name>
</gene>
<dbReference type="PANTHER" id="PTHR43652:SF6">
    <property type="entry name" value="ARGININE REPRESSOR"/>
    <property type="match status" value="1"/>
</dbReference>
<dbReference type="InterPro" id="IPR018385">
    <property type="entry name" value="C4_dicarb_anaerob_car-like"/>
</dbReference>
<dbReference type="STRING" id="1122206.SAMN02745753_01989"/>
<evidence type="ECO:0000313" key="7">
    <source>
        <dbReference type="EMBL" id="SHF46260.1"/>
    </source>
</evidence>
<dbReference type="PANTHER" id="PTHR43652">
    <property type="entry name" value="BASIC AMINO ACID ANTIPORTER YFCC-RELATED"/>
    <property type="match status" value="1"/>
</dbReference>
<evidence type="ECO:0000256" key="1">
    <source>
        <dbReference type="ARBA" id="ARBA00004651"/>
    </source>
</evidence>
<feature type="transmembrane region" description="Helical" evidence="6">
    <location>
        <begin position="459"/>
        <end position="481"/>
    </location>
</feature>
<keyword evidence="3 6" id="KW-0812">Transmembrane</keyword>